<feature type="non-terminal residue" evidence="1">
    <location>
        <position position="1"/>
    </location>
</feature>
<proteinExistence type="predicted"/>
<feature type="non-terminal residue" evidence="1">
    <location>
        <position position="69"/>
    </location>
</feature>
<name>A0A382SY23_9ZZZZ</name>
<sequence>VIFRERTRQALDDVSLQRALAKARGGFVDHRRDAVDALPEFDAIRDAARDIKDHVLSNLDGYLELYEQK</sequence>
<protein>
    <submittedName>
        <fullName evidence="1">Uncharacterized protein</fullName>
    </submittedName>
</protein>
<accession>A0A382SY23</accession>
<evidence type="ECO:0000313" key="1">
    <source>
        <dbReference type="EMBL" id="SVD14345.1"/>
    </source>
</evidence>
<organism evidence="1">
    <name type="scientific">marine metagenome</name>
    <dbReference type="NCBI Taxonomy" id="408172"/>
    <lineage>
        <taxon>unclassified sequences</taxon>
        <taxon>metagenomes</taxon>
        <taxon>ecological metagenomes</taxon>
    </lineage>
</organism>
<gene>
    <name evidence="1" type="ORF">METZ01_LOCUS367199</name>
</gene>
<reference evidence="1" key="1">
    <citation type="submission" date="2018-05" db="EMBL/GenBank/DDBJ databases">
        <authorList>
            <person name="Lanie J.A."/>
            <person name="Ng W.-L."/>
            <person name="Kazmierczak K.M."/>
            <person name="Andrzejewski T.M."/>
            <person name="Davidsen T.M."/>
            <person name="Wayne K.J."/>
            <person name="Tettelin H."/>
            <person name="Glass J.I."/>
            <person name="Rusch D."/>
            <person name="Podicherti R."/>
            <person name="Tsui H.-C.T."/>
            <person name="Winkler M.E."/>
        </authorList>
    </citation>
    <scope>NUCLEOTIDE SEQUENCE</scope>
</reference>
<dbReference type="EMBL" id="UINC01132185">
    <property type="protein sequence ID" value="SVD14345.1"/>
    <property type="molecule type" value="Genomic_DNA"/>
</dbReference>
<dbReference type="AlphaFoldDB" id="A0A382SY23"/>